<keyword evidence="4" id="KW-0274">FAD</keyword>
<reference evidence="7 8" key="1">
    <citation type="submission" date="2018-07" db="EMBL/GenBank/DDBJ databases">
        <title>Genomic Encyclopedia of Type Strains, Phase IV (KMG-IV): sequencing the most valuable type-strain genomes for metagenomic binning, comparative biology and taxonomic classification.</title>
        <authorList>
            <person name="Goeker M."/>
        </authorList>
    </citation>
    <scope>NUCLEOTIDE SEQUENCE [LARGE SCALE GENOMIC DNA]</scope>
    <source>
        <strain evidence="7 8">DSM 44290</strain>
    </source>
</reference>
<dbReference type="InterPro" id="IPR006093">
    <property type="entry name" value="Oxy_OxRdtase_FAD_BS"/>
</dbReference>
<keyword evidence="3" id="KW-0285">Flavoprotein</keyword>
<comment type="caution">
    <text evidence="7">The sequence shown here is derived from an EMBL/GenBank/DDBJ whole genome shotgun (WGS) entry which is preliminary data.</text>
</comment>
<evidence type="ECO:0000256" key="5">
    <source>
        <dbReference type="ARBA" id="ARBA00023002"/>
    </source>
</evidence>
<dbReference type="Pfam" id="PF01565">
    <property type="entry name" value="FAD_binding_4"/>
    <property type="match status" value="1"/>
</dbReference>
<sequence length="464" mass="50182">MRTVDIADVGSLTTSLRGPIFTRDADAYDAERAGFQTARWHRPELIVGATGPADIAAAVTFAVDRGLPVGVQGSGHALLAVAAEEGVLINTRRMRGVRVNSETRSAWLGAGVRWDQVIHEAAQFDLAPLSGSAPHVGAVSYVLGGGLGLLSRRYGYAADHVRSLDVVTADGRPRHVTHRSDPDLFWALRGGRDNFGIVTGMEIDLVPVPRFYGGSMTFDFDDAASMVQAYLQWTEYIPDELSSSVALISFPDADTVPPHLRGRRIVQIRMAYLGGAEAGERLVAPLRAVATPIVDTLSEMPYSAAGTIYNDPIEPGPFEGDNLMLGPLSDEAAVVLVDLVESGSPVPQMVELRQLGGELTRGPAVGNAVGHRSAQFVLVFATRTDLADIDVVRYAHTQLLHTFSRWSTDGQMLNFMTGEGGARHVRNAYDPDDYRRLATLKARYDRSNTFRLNHNIPPSTLSPA</sequence>
<dbReference type="PANTHER" id="PTHR42973">
    <property type="entry name" value="BINDING OXIDOREDUCTASE, PUTATIVE (AFU_ORTHOLOGUE AFUA_1G17690)-RELATED"/>
    <property type="match status" value="1"/>
</dbReference>
<evidence type="ECO:0000256" key="1">
    <source>
        <dbReference type="ARBA" id="ARBA00001974"/>
    </source>
</evidence>
<organism evidence="7 8">
    <name type="scientific">Nocardia pseudobrasiliensis</name>
    <dbReference type="NCBI Taxonomy" id="45979"/>
    <lineage>
        <taxon>Bacteria</taxon>
        <taxon>Bacillati</taxon>
        <taxon>Actinomycetota</taxon>
        <taxon>Actinomycetes</taxon>
        <taxon>Mycobacteriales</taxon>
        <taxon>Nocardiaceae</taxon>
        <taxon>Nocardia</taxon>
    </lineage>
</organism>
<dbReference type="Gene3D" id="3.30.43.10">
    <property type="entry name" value="Uridine Diphospho-n-acetylenolpyruvylglucosamine Reductase, domain 2"/>
    <property type="match status" value="1"/>
</dbReference>
<evidence type="ECO:0000313" key="8">
    <source>
        <dbReference type="Proteomes" id="UP000254869"/>
    </source>
</evidence>
<evidence type="ECO:0000313" key="7">
    <source>
        <dbReference type="EMBL" id="RDI69069.1"/>
    </source>
</evidence>
<dbReference type="EMBL" id="QQBC01000001">
    <property type="protein sequence ID" value="RDI69069.1"/>
    <property type="molecule type" value="Genomic_DNA"/>
</dbReference>
<dbReference type="InterPro" id="IPR012951">
    <property type="entry name" value="BBE"/>
</dbReference>
<keyword evidence="8" id="KW-1185">Reference proteome</keyword>
<accession>A0A370IEC9</accession>
<dbReference type="STRING" id="1210086.GCA_001613105_00461"/>
<keyword evidence="5" id="KW-0560">Oxidoreductase</keyword>
<evidence type="ECO:0000256" key="2">
    <source>
        <dbReference type="ARBA" id="ARBA00005466"/>
    </source>
</evidence>
<dbReference type="PROSITE" id="PS51387">
    <property type="entry name" value="FAD_PCMH"/>
    <property type="match status" value="1"/>
</dbReference>
<dbReference type="InterPro" id="IPR036318">
    <property type="entry name" value="FAD-bd_PCMH-like_sf"/>
</dbReference>
<dbReference type="InterPro" id="IPR016169">
    <property type="entry name" value="FAD-bd_PCMH_sub2"/>
</dbReference>
<dbReference type="GO" id="GO:0016491">
    <property type="term" value="F:oxidoreductase activity"/>
    <property type="evidence" value="ECO:0007669"/>
    <property type="project" value="UniProtKB-KW"/>
</dbReference>
<protein>
    <submittedName>
        <fullName evidence="7">FAD/FMN-containing dehydrogenase</fullName>
    </submittedName>
</protein>
<dbReference type="Pfam" id="PF08031">
    <property type="entry name" value="BBE"/>
    <property type="match status" value="1"/>
</dbReference>
<dbReference type="RefSeq" id="WP_067990990.1">
    <property type="nucleotide sequence ID" value="NZ_QQBC01000001.1"/>
</dbReference>
<dbReference type="PROSITE" id="PS00862">
    <property type="entry name" value="OX2_COVAL_FAD"/>
    <property type="match status" value="1"/>
</dbReference>
<dbReference type="PANTHER" id="PTHR42973:SF39">
    <property type="entry name" value="FAD-BINDING PCMH-TYPE DOMAIN-CONTAINING PROTEIN"/>
    <property type="match status" value="1"/>
</dbReference>
<dbReference type="AlphaFoldDB" id="A0A370IEC9"/>
<evidence type="ECO:0000256" key="4">
    <source>
        <dbReference type="ARBA" id="ARBA00022827"/>
    </source>
</evidence>
<dbReference type="InterPro" id="IPR006094">
    <property type="entry name" value="Oxid_FAD_bind_N"/>
</dbReference>
<feature type="domain" description="FAD-binding PCMH-type" evidence="6">
    <location>
        <begin position="39"/>
        <end position="208"/>
    </location>
</feature>
<dbReference type="SUPFAM" id="SSF56176">
    <property type="entry name" value="FAD-binding/transporter-associated domain-like"/>
    <property type="match status" value="1"/>
</dbReference>
<dbReference type="InterPro" id="IPR016167">
    <property type="entry name" value="FAD-bd_PCMH_sub1"/>
</dbReference>
<comment type="similarity">
    <text evidence="2">Belongs to the oxygen-dependent FAD-linked oxidoreductase family.</text>
</comment>
<evidence type="ECO:0000256" key="3">
    <source>
        <dbReference type="ARBA" id="ARBA00022630"/>
    </source>
</evidence>
<comment type="cofactor">
    <cofactor evidence="1">
        <name>FAD</name>
        <dbReference type="ChEBI" id="CHEBI:57692"/>
    </cofactor>
</comment>
<dbReference type="Gene3D" id="3.30.465.10">
    <property type="match status" value="1"/>
</dbReference>
<name>A0A370IEC9_9NOCA</name>
<dbReference type="InterPro" id="IPR050416">
    <property type="entry name" value="FAD-linked_Oxidoreductase"/>
</dbReference>
<dbReference type="Gene3D" id="3.40.462.20">
    <property type="match status" value="1"/>
</dbReference>
<gene>
    <name evidence="7" type="ORF">DFR76_101607</name>
</gene>
<dbReference type="InterPro" id="IPR016166">
    <property type="entry name" value="FAD-bd_PCMH"/>
</dbReference>
<dbReference type="Proteomes" id="UP000254869">
    <property type="component" value="Unassembled WGS sequence"/>
</dbReference>
<dbReference type="GO" id="GO:0071949">
    <property type="term" value="F:FAD binding"/>
    <property type="evidence" value="ECO:0007669"/>
    <property type="project" value="InterPro"/>
</dbReference>
<proteinExistence type="inferred from homology"/>
<evidence type="ECO:0000259" key="6">
    <source>
        <dbReference type="PROSITE" id="PS51387"/>
    </source>
</evidence>